<organism evidence="2">
    <name type="scientific">freshwater metagenome</name>
    <dbReference type="NCBI Taxonomy" id="449393"/>
    <lineage>
        <taxon>unclassified sequences</taxon>
        <taxon>metagenomes</taxon>
        <taxon>ecological metagenomes</taxon>
    </lineage>
</organism>
<feature type="compositionally biased region" description="Basic residues" evidence="1">
    <location>
        <begin position="1"/>
        <end position="21"/>
    </location>
</feature>
<proteinExistence type="predicted"/>
<dbReference type="EMBL" id="CAFBLX010000378">
    <property type="protein sequence ID" value="CAB4922731.1"/>
    <property type="molecule type" value="Genomic_DNA"/>
</dbReference>
<gene>
    <name evidence="2" type="ORF">UFOPK3472_03655</name>
</gene>
<feature type="region of interest" description="Disordered" evidence="1">
    <location>
        <begin position="161"/>
        <end position="236"/>
    </location>
</feature>
<feature type="compositionally biased region" description="Basic residues" evidence="1">
    <location>
        <begin position="221"/>
        <end position="236"/>
    </location>
</feature>
<protein>
    <submittedName>
        <fullName evidence="2">Unannotated protein</fullName>
    </submittedName>
</protein>
<evidence type="ECO:0000313" key="2">
    <source>
        <dbReference type="EMBL" id="CAB4922731.1"/>
    </source>
</evidence>
<name>A0A6J7HNZ4_9ZZZZ</name>
<reference evidence="2" key="1">
    <citation type="submission" date="2020-05" db="EMBL/GenBank/DDBJ databases">
        <authorList>
            <person name="Chiriac C."/>
            <person name="Salcher M."/>
            <person name="Ghai R."/>
            <person name="Kavagutti S V."/>
        </authorList>
    </citation>
    <scope>NUCLEOTIDE SEQUENCE</scope>
</reference>
<feature type="region of interest" description="Disordered" evidence="1">
    <location>
        <begin position="1"/>
        <end position="44"/>
    </location>
</feature>
<sequence>MAGAVHRRHHAAHDRARRHDRQHCAAAGSAGSGHQRQQPRLGHHRLRVVVRRTPAARRTHRRLLGTQALVHRRHGRLRRCLRYRRTRSGRLAAVHRARRPGCVRCAARPGSTGHPDGDVHRHQGTRQSVRRLRRHCRWRRSGRPTPRRSAHRIRELALVPAGQHPGRSVRHRCSGAAGEGEQGSRRHPLRPARRDPRRSRSGLAGLRLHRGRRRLGDGTHHLVHRARPRSAGRVRRRRIQVRQPAAALECVARP</sequence>
<feature type="region of interest" description="Disordered" evidence="1">
    <location>
        <begin position="109"/>
        <end position="128"/>
    </location>
</feature>
<evidence type="ECO:0000256" key="1">
    <source>
        <dbReference type="SAM" id="MobiDB-lite"/>
    </source>
</evidence>
<feature type="compositionally biased region" description="Low complexity" evidence="1">
    <location>
        <begin position="24"/>
        <end position="33"/>
    </location>
</feature>
<feature type="compositionally biased region" description="Basic residues" evidence="1">
    <location>
        <begin position="185"/>
        <end position="200"/>
    </location>
</feature>
<dbReference type="AlphaFoldDB" id="A0A6J7HNZ4"/>
<accession>A0A6J7HNZ4</accession>